<organism evidence="1 2">
    <name type="scientific">Callosobruchus maculatus</name>
    <name type="common">Southern cowpea weevil</name>
    <name type="synonym">Pulse bruchid</name>
    <dbReference type="NCBI Taxonomy" id="64391"/>
    <lineage>
        <taxon>Eukaryota</taxon>
        <taxon>Metazoa</taxon>
        <taxon>Ecdysozoa</taxon>
        <taxon>Arthropoda</taxon>
        <taxon>Hexapoda</taxon>
        <taxon>Insecta</taxon>
        <taxon>Pterygota</taxon>
        <taxon>Neoptera</taxon>
        <taxon>Endopterygota</taxon>
        <taxon>Coleoptera</taxon>
        <taxon>Polyphaga</taxon>
        <taxon>Cucujiformia</taxon>
        <taxon>Chrysomeloidea</taxon>
        <taxon>Chrysomelidae</taxon>
        <taxon>Bruchinae</taxon>
        <taxon>Bruchini</taxon>
        <taxon>Callosobruchus</taxon>
    </lineage>
</organism>
<dbReference type="Proteomes" id="UP000410492">
    <property type="component" value="Unassembled WGS sequence"/>
</dbReference>
<dbReference type="AlphaFoldDB" id="A0A653C3Y2"/>
<reference evidence="1 2" key="1">
    <citation type="submission" date="2019-01" db="EMBL/GenBank/DDBJ databases">
        <authorList>
            <person name="Sayadi A."/>
        </authorList>
    </citation>
    <scope>NUCLEOTIDE SEQUENCE [LARGE SCALE GENOMIC DNA]</scope>
</reference>
<gene>
    <name evidence="1" type="ORF">CALMAC_LOCUS5959</name>
</gene>
<evidence type="ECO:0000313" key="1">
    <source>
        <dbReference type="EMBL" id="VEN42495.1"/>
    </source>
</evidence>
<name>A0A653C3Y2_CALMS</name>
<keyword evidence="2" id="KW-1185">Reference proteome</keyword>
<protein>
    <submittedName>
        <fullName evidence="1">Uncharacterized protein</fullName>
    </submittedName>
</protein>
<evidence type="ECO:0000313" key="2">
    <source>
        <dbReference type="Proteomes" id="UP000410492"/>
    </source>
</evidence>
<sequence>PKVFCLIASSTAGLDKKESSSDCSNITRNTY</sequence>
<proteinExistence type="predicted"/>
<accession>A0A653C3Y2</accession>
<feature type="non-terminal residue" evidence="1">
    <location>
        <position position="1"/>
    </location>
</feature>
<dbReference type="EMBL" id="CAACVG010006907">
    <property type="protein sequence ID" value="VEN42495.1"/>
    <property type="molecule type" value="Genomic_DNA"/>
</dbReference>